<keyword evidence="2" id="KW-1185">Reference proteome</keyword>
<name>A0A7J7LI18_9MAGN</name>
<comment type="caution">
    <text evidence="1">The sequence shown here is derived from an EMBL/GenBank/DDBJ whole genome shotgun (WGS) entry which is preliminary data.</text>
</comment>
<dbReference type="PANTHER" id="PTHR47017">
    <property type="entry name" value="ACYL-COA"/>
    <property type="match status" value="1"/>
</dbReference>
<organism evidence="1 2">
    <name type="scientific">Kingdonia uniflora</name>
    <dbReference type="NCBI Taxonomy" id="39325"/>
    <lineage>
        <taxon>Eukaryota</taxon>
        <taxon>Viridiplantae</taxon>
        <taxon>Streptophyta</taxon>
        <taxon>Embryophyta</taxon>
        <taxon>Tracheophyta</taxon>
        <taxon>Spermatophyta</taxon>
        <taxon>Magnoliopsida</taxon>
        <taxon>Ranunculales</taxon>
        <taxon>Circaeasteraceae</taxon>
        <taxon>Kingdonia</taxon>
    </lineage>
</organism>
<evidence type="ECO:0000313" key="1">
    <source>
        <dbReference type="EMBL" id="KAF6142198.1"/>
    </source>
</evidence>
<dbReference type="EMBL" id="JACGCM010002279">
    <property type="protein sequence ID" value="KAF6142198.1"/>
    <property type="molecule type" value="Genomic_DNA"/>
</dbReference>
<dbReference type="Proteomes" id="UP000541444">
    <property type="component" value="Unassembled WGS sequence"/>
</dbReference>
<sequence>MIHILWGRVYLTRDFFHMMGEKMGDQILLVVAEEGNELVAGALNLIGGDTLFGRLWGCLPQAYYPSLHFEACYYQMVKTLFWLKSGALALKYGFVTMILSGIPRMAKFKEVVQNEDWLVPISRRTTEMRAILHQIEEMYKPQREEIEEIDTVVWTFTTKGAFNTKSVWKATREVKPKAIEAAIELNLNKVEAGAQGEHKIQRGYMPETTYSCHYILDENFRKGIQEFLVRETNQVKAVMKALHDSGPFKDGLQQSL</sequence>
<dbReference type="PANTHER" id="PTHR47017:SF1">
    <property type="entry name" value="ACYL-COA"/>
    <property type="match status" value="1"/>
</dbReference>
<dbReference type="InterPro" id="IPR007434">
    <property type="entry name" value="FemAB-like"/>
</dbReference>
<gene>
    <name evidence="1" type="ORF">GIB67_037116</name>
</gene>
<dbReference type="Pfam" id="PF04339">
    <property type="entry name" value="FemAB_like"/>
    <property type="match status" value="2"/>
</dbReference>
<dbReference type="OrthoDB" id="1946at2759"/>
<dbReference type="Gene3D" id="3.40.630.30">
    <property type="match status" value="1"/>
</dbReference>
<proteinExistence type="predicted"/>
<accession>A0A7J7LI18</accession>
<evidence type="ECO:0000313" key="2">
    <source>
        <dbReference type="Proteomes" id="UP000541444"/>
    </source>
</evidence>
<reference evidence="1 2" key="1">
    <citation type="journal article" date="2020" name="IScience">
        <title>Genome Sequencing of the Endangered Kingdonia uniflora (Circaeasteraceae, Ranunculales) Reveals Potential Mechanisms of Evolutionary Specialization.</title>
        <authorList>
            <person name="Sun Y."/>
            <person name="Deng T."/>
            <person name="Zhang A."/>
            <person name="Moore M.J."/>
            <person name="Landis J.B."/>
            <person name="Lin N."/>
            <person name="Zhang H."/>
            <person name="Zhang X."/>
            <person name="Huang J."/>
            <person name="Zhang X."/>
            <person name="Sun H."/>
            <person name="Wang H."/>
        </authorList>
    </citation>
    <scope>NUCLEOTIDE SEQUENCE [LARGE SCALE GENOMIC DNA]</scope>
    <source>
        <strain evidence="1">TB1705</strain>
        <tissue evidence="1">Leaf</tissue>
    </source>
</reference>
<dbReference type="InterPro" id="IPR016181">
    <property type="entry name" value="Acyl_CoA_acyltransferase"/>
</dbReference>
<dbReference type="SUPFAM" id="SSF55729">
    <property type="entry name" value="Acyl-CoA N-acyltransferases (Nat)"/>
    <property type="match status" value="1"/>
</dbReference>
<dbReference type="AlphaFoldDB" id="A0A7J7LI18"/>
<protein>
    <submittedName>
        <fullName evidence="1">Uncharacterized protein</fullName>
    </submittedName>
</protein>